<reference evidence="1" key="1">
    <citation type="submission" date="2006-10" db="EMBL/GenBank/DDBJ databases">
        <authorList>
            <person name="Amadeo P."/>
            <person name="Zhao Q."/>
            <person name="Wortman J."/>
            <person name="Fraser-Liggett C."/>
            <person name="Carlton J."/>
        </authorList>
    </citation>
    <scope>NUCLEOTIDE SEQUENCE</scope>
    <source>
        <strain evidence="1">G3</strain>
    </source>
</reference>
<dbReference type="RefSeq" id="XP_001325287.1">
    <property type="nucleotide sequence ID" value="XM_001325252.1"/>
</dbReference>
<dbReference type="KEGG" id="tva:4771037"/>
<name>A2E2N6_TRIV3</name>
<dbReference type="EMBL" id="DS113291">
    <property type="protein sequence ID" value="EAY13064.1"/>
    <property type="molecule type" value="Genomic_DNA"/>
</dbReference>
<protein>
    <submittedName>
        <fullName evidence="1">Uncharacterized protein</fullName>
    </submittedName>
</protein>
<gene>
    <name evidence="1" type="ORF">TVAG_212460</name>
</gene>
<dbReference type="Proteomes" id="UP000001542">
    <property type="component" value="Unassembled WGS sequence"/>
</dbReference>
<evidence type="ECO:0000313" key="1">
    <source>
        <dbReference type="EMBL" id="EAY13064.1"/>
    </source>
</evidence>
<proteinExistence type="predicted"/>
<dbReference type="InParanoid" id="A2E2N6"/>
<accession>A2E2N6</accession>
<dbReference type="AlphaFoldDB" id="A2E2N6"/>
<reference evidence="1" key="2">
    <citation type="journal article" date="2007" name="Science">
        <title>Draft genome sequence of the sexually transmitted pathogen Trichomonas vaginalis.</title>
        <authorList>
            <person name="Carlton J.M."/>
            <person name="Hirt R.P."/>
            <person name="Silva J.C."/>
            <person name="Delcher A.L."/>
            <person name="Schatz M."/>
            <person name="Zhao Q."/>
            <person name="Wortman J.R."/>
            <person name="Bidwell S.L."/>
            <person name="Alsmark U.C.M."/>
            <person name="Besteiro S."/>
            <person name="Sicheritz-Ponten T."/>
            <person name="Noel C.J."/>
            <person name="Dacks J.B."/>
            <person name="Foster P.G."/>
            <person name="Simillion C."/>
            <person name="Van de Peer Y."/>
            <person name="Miranda-Saavedra D."/>
            <person name="Barton G.J."/>
            <person name="Westrop G.D."/>
            <person name="Mueller S."/>
            <person name="Dessi D."/>
            <person name="Fiori P.L."/>
            <person name="Ren Q."/>
            <person name="Paulsen I."/>
            <person name="Zhang H."/>
            <person name="Bastida-Corcuera F.D."/>
            <person name="Simoes-Barbosa A."/>
            <person name="Brown M.T."/>
            <person name="Hayes R.D."/>
            <person name="Mukherjee M."/>
            <person name="Okumura C.Y."/>
            <person name="Schneider R."/>
            <person name="Smith A.J."/>
            <person name="Vanacova S."/>
            <person name="Villalvazo M."/>
            <person name="Haas B.J."/>
            <person name="Pertea M."/>
            <person name="Feldblyum T.V."/>
            <person name="Utterback T.R."/>
            <person name="Shu C.L."/>
            <person name="Osoegawa K."/>
            <person name="de Jong P.J."/>
            <person name="Hrdy I."/>
            <person name="Horvathova L."/>
            <person name="Zubacova Z."/>
            <person name="Dolezal P."/>
            <person name="Malik S.B."/>
            <person name="Logsdon J.M. Jr."/>
            <person name="Henze K."/>
            <person name="Gupta A."/>
            <person name="Wang C.C."/>
            <person name="Dunne R.L."/>
            <person name="Upcroft J.A."/>
            <person name="Upcroft P."/>
            <person name="White O."/>
            <person name="Salzberg S.L."/>
            <person name="Tang P."/>
            <person name="Chiu C.-H."/>
            <person name="Lee Y.-S."/>
            <person name="Embley T.M."/>
            <person name="Coombs G.H."/>
            <person name="Mottram J.C."/>
            <person name="Tachezy J."/>
            <person name="Fraser-Liggett C.M."/>
            <person name="Johnson P.J."/>
        </authorList>
    </citation>
    <scope>NUCLEOTIDE SEQUENCE [LARGE SCALE GENOMIC DNA]</scope>
    <source>
        <strain evidence="1">G3</strain>
    </source>
</reference>
<organism evidence="1 2">
    <name type="scientific">Trichomonas vaginalis (strain ATCC PRA-98 / G3)</name>
    <dbReference type="NCBI Taxonomy" id="412133"/>
    <lineage>
        <taxon>Eukaryota</taxon>
        <taxon>Metamonada</taxon>
        <taxon>Parabasalia</taxon>
        <taxon>Trichomonadida</taxon>
        <taxon>Trichomonadidae</taxon>
        <taxon>Trichomonas</taxon>
    </lineage>
</organism>
<keyword evidence="2" id="KW-1185">Reference proteome</keyword>
<dbReference type="VEuPathDB" id="TrichDB:TVAGG3_0166240"/>
<dbReference type="VEuPathDB" id="TrichDB:TVAG_212460"/>
<evidence type="ECO:0000313" key="2">
    <source>
        <dbReference type="Proteomes" id="UP000001542"/>
    </source>
</evidence>
<sequence>MFLDDNAEELFELTLAKIKEPRQTTQKSSRPIRKIKIIERKNDIEAFTPNVDQVIKKIQSNECTLHKNIRENVFKKELERGSIRIKRVKRGVPLSKILKEENPQYIPYKEPLRYSNIGKELIDLPDNYKSAMYNLRSVDFVEQVSDNDSRRPSLAEHINCTDGSINKLRQIISASDEYAIRQHNEMVQYLNHCNERRERAVKKFYEDSEKYGFKSARARYNRAAQQSRLRVIGKFPWWEEFIKFAYQKPVGKDEEHLIEVISRIEFINSTRYASLMKDVQKNVENKDRCIELLNWINKKCKIIDEHITSLIDDTPTNAASMRRKTLTRNFKSTKSMKSSVF</sequence>
<dbReference type="OrthoDB" id="10582277at2759"/>